<keyword evidence="11" id="KW-1185">Reference proteome</keyword>
<dbReference type="InterPro" id="IPR001279">
    <property type="entry name" value="Metallo-B-lactamas"/>
</dbReference>
<comment type="similarity">
    <text evidence="8">Belongs to the RNase Z family.</text>
</comment>
<feature type="binding site" evidence="8">
    <location>
        <position position="271"/>
    </location>
    <ligand>
        <name>Zn(2+)</name>
        <dbReference type="ChEBI" id="CHEBI:29105"/>
        <label>2</label>
        <note>catalytic</note>
    </ligand>
</feature>
<dbReference type="InterPro" id="IPR013471">
    <property type="entry name" value="RNase_Z/BN"/>
</dbReference>
<feature type="binding site" evidence="8">
    <location>
        <position position="213"/>
    </location>
    <ligand>
        <name>Zn(2+)</name>
        <dbReference type="ChEBI" id="CHEBI:29105"/>
        <label>2</label>
        <note>catalytic</note>
    </ligand>
</feature>
<sequence>MEKFDIHILGCGSALPTIRHQATSQVVNIREKLFMIDCGEGAQVQLRRSRLRFNRLNHIFISHLHGDHCFGLMGLISTFGMLERTADLHIHANSDLQQFLLPQIDFFCKDMTYNVVFHPINPGERSVIYDDRSVSVETIPLRHRIPTCGFLFREKPTPNHIRRDMIDFYQIPTYMINRIKNGEDYTLEDGTIVPNERLTTPSAPPRSYAYCSDTIYLPRIAEQIKGVDLLFHEATFASSETVRARQTFHTTATQAAQIARDAQVKRLVIGHFSARYEDETVLYEEASAVFPNTVLAKENLMLSL</sequence>
<proteinExistence type="inferred from homology"/>
<dbReference type="PANTHER" id="PTHR46018:SF2">
    <property type="entry name" value="ZINC PHOSPHODIESTERASE ELAC PROTEIN 1"/>
    <property type="match status" value="1"/>
</dbReference>
<dbReference type="Gene3D" id="3.60.15.10">
    <property type="entry name" value="Ribonuclease Z/Hydroxyacylglutathione hydrolase-like"/>
    <property type="match status" value="1"/>
</dbReference>
<comment type="cofactor">
    <cofactor evidence="8">
        <name>Zn(2+)</name>
        <dbReference type="ChEBI" id="CHEBI:29105"/>
    </cofactor>
    <text evidence="8">Binds 2 Zn(2+) ions.</text>
</comment>
<evidence type="ECO:0000259" key="9">
    <source>
        <dbReference type="Pfam" id="PF12706"/>
    </source>
</evidence>
<dbReference type="NCBIfam" id="NF000801">
    <property type="entry name" value="PRK00055.1-3"/>
    <property type="match status" value="1"/>
</dbReference>
<feature type="domain" description="Metallo-beta-lactamase" evidence="9">
    <location>
        <begin position="206"/>
        <end position="272"/>
    </location>
</feature>
<comment type="caution">
    <text evidence="10">The sequence shown here is derived from an EMBL/GenBank/DDBJ whole genome shotgun (WGS) entry which is preliminary data.</text>
</comment>
<dbReference type="EC" id="3.1.26.11" evidence="8"/>
<name>A0ABR8VF49_9BACT</name>
<evidence type="ECO:0000256" key="1">
    <source>
        <dbReference type="ARBA" id="ARBA00011738"/>
    </source>
</evidence>
<gene>
    <name evidence="8" type="primary">rnz</name>
    <name evidence="10" type="ORF">H9626_14640</name>
</gene>
<evidence type="ECO:0000256" key="2">
    <source>
        <dbReference type="ARBA" id="ARBA00022694"/>
    </source>
</evidence>
<dbReference type="SUPFAM" id="SSF56281">
    <property type="entry name" value="Metallo-hydrolase/oxidoreductase"/>
    <property type="match status" value="1"/>
</dbReference>
<dbReference type="CDD" id="cd07717">
    <property type="entry name" value="RNaseZ_ZiPD-like_MBL-fold"/>
    <property type="match status" value="1"/>
</dbReference>
<feature type="binding site" evidence="8">
    <location>
        <position position="63"/>
    </location>
    <ligand>
        <name>Zn(2+)</name>
        <dbReference type="ChEBI" id="CHEBI:29105"/>
        <label>1</label>
        <note>catalytic</note>
    </ligand>
</feature>
<dbReference type="HAMAP" id="MF_01818">
    <property type="entry name" value="RNase_Z_BN"/>
    <property type="match status" value="1"/>
</dbReference>
<evidence type="ECO:0000256" key="7">
    <source>
        <dbReference type="ARBA" id="ARBA00022833"/>
    </source>
</evidence>
<keyword evidence="2 8" id="KW-0819">tRNA processing</keyword>
<dbReference type="GO" id="GO:0042781">
    <property type="term" value="F:3'-tRNA processing endoribonuclease activity"/>
    <property type="evidence" value="ECO:0007669"/>
    <property type="project" value="UniProtKB-EC"/>
</dbReference>
<evidence type="ECO:0000256" key="6">
    <source>
        <dbReference type="ARBA" id="ARBA00022801"/>
    </source>
</evidence>
<protein>
    <recommendedName>
        <fullName evidence="8">Ribonuclease Z</fullName>
        <shortName evidence="8">RNase Z</shortName>
        <ecNumber evidence="8">3.1.26.11</ecNumber>
    </recommendedName>
    <alternativeName>
        <fullName evidence="8">tRNA 3 endonuclease</fullName>
    </alternativeName>
    <alternativeName>
        <fullName evidence="8">tRNase Z</fullName>
    </alternativeName>
</protein>
<dbReference type="EMBL" id="JACSPQ010000060">
    <property type="protein sequence ID" value="MBD8003419.1"/>
    <property type="molecule type" value="Genomic_DNA"/>
</dbReference>
<dbReference type="Pfam" id="PF23023">
    <property type="entry name" value="Anti-Pycsar_Apyc1"/>
    <property type="match status" value="1"/>
</dbReference>
<dbReference type="Proteomes" id="UP000616346">
    <property type="component" value="Unassembled WGS sequence"/>
</dbReference>
<feature type="active site" description="Proton acceptor" evidence="8">
    <location>
        <position position="67"/>
    </location>
</feature>
<dbReference type="InterPro" id="IPR036866">
    <property type="entry name" value="RibonucZ/Hydroxyglut_hydro"/>
</dbReference>
<dbReference type="Pfam" id="PF12706">
    <property type="entry name" value="Lactamase_B_2"/>
    <property type="match status" value="1"/>
</dbReference>
<comment type="catalytic activity">
    <reaction evidence="8">
        <text>Endonucleolytic cleavage of RNA, removing extra 3' nucleotides from tRNA precursor, generating 3' termini of tRNAs. A 3'-hydroxy group is left at the tRNA terminus and a 5'-phosphoryl group is left at the trailer molecule.</text>
        <dbReference type="EC" id="3.1.26.11"/>
    </reaction>
</comment>
<evidence type="ECO:0000256" key="5">
    <source>
        <dbReference type="ARBA" id="ARBA00022759"/>
    </source>
</evidence>
<accession>A0ABR8VF49</accession>
<feature type="binding site" evidence="8">
    <location>
        <position position="68"/>
    </location>
    <ligand>
        <name>Zn(2+)</name>
        <dbReference type="ChEBI" id="CHEBI:29105"/>
        <label>2</label>
        <note>catalytic</note>
    </ligand>
</feature>
<feature type="binding site" evidence="8">
    <location>
        <position position="65"/>
    </location>
    <ligand>
        <name>Zn(2+)</name>
        <dbReference type="ChEBI" id="CHEBI:29105"/>
        <label>1</label>
        <note>catalytic</note>
    </ligand>
</feature>
<feature type="binding site" evidence="8">
    <location>
        <position position="143"/>
    </location>
    <ligand>
        <name>Zn(2+)</name>
        <dbReference type="ChEBI" id="CHEBI:29105"/>
        <label>1</label>
        <note>catalytic</note>
    </ligand>
</feature>
<keyword evidence="5 8" id="KW-0255">Endonuclease</keyword>
<evidence type="ECO:0000313" key="11">
    <source>
        <dbReference type="Proteomes" id="UP000616346"/>
    </source>
</evidence>
<comment type="subunit">
    <text evidence="1 8">Homodimer.</text>
</comment>
<evidence type="ECO:0000256" key="4">
    <source>
        <dbReference type="ARBA" id="ARBA00022723"/>
    </source>
</evidence>
<feature type="binding site" evidence="8">
    <location>
        <position position="67"/>
    </location>
    <ligand>
        <name>Zn(2+)</name>
        <dbReference type="ChEBI" id="CHEBI:29105"/>
        <label>2</label>
        <note>catalytic</note>
    </ligand>
</feature>
<keyword evidence="3 8" id="KW-0540">Nuclease</keyword>
<dbReference type="PANTHER" id="PTHR46018">
    <property type="entry name" value="ZINC PHOSPHODIESTERASE ELAC PROTEIN 1"/>
    <property type="match status" value="1"/>
</dbReference>
<evidence type="ECO:0000256" key="8">
    <source>
        <dbReference type="HAMAP-Rule" id="MF_01818"/>
    </source>
</evidence>
<keyword evidence="6 8" id="KW-0378">Hydrolase</keyword>
<dbReference type="NCBIfam" id="TIGR02651">
    <property type="entry name" value="RNase_Z"/>
    <property type="match status" value="1"/>
</dbReference>
<keyword evidence="4 8" id="KW-0479">Metal-binding</keyword>
<organism evidence="10 11">
    <name type="scientific">Phocaeicola faecium</name>
    <dbReference type="NCBI Taxonomy" id="2762213"/>
    <lineage>
        <taxon>Bacteria</taxon>
        <taxon>Pseudomonadati</taxon>
        <taxon>Bacteroidota</taxon>
        <taxon>Bacteroidia</taxon>
        <taxon>Bacteroidales</taxon>
        <taxon>Bacteroidaceae</taxon>
        <taxon>Phocaeicola</taxon>
    </lineage>
</organism>
<comment type="function">
    <text evidence="8">Zinc phosphodiesterase, which displays some tRNA 3'-processing endonuclease activity. Probably involved in tRNA maturation, by removing a 3'-trailer from precursor tRNA.</text>
</comment>
<keyword evidence="7 8" id="KW-0862">Zinc</keyword>
<evidence type="ECO:0000313" key="10">
    <source>
        <dbReference type="EMBL" id="MBD8003419.1"/>
    </source>
</evidence>
<feature type="binding site" evidence="8">
    <location>
        <position position="213"/>
    </location>
    <ligand>
        <name>Zn(2+)</name>
        <dbReference type="ChEBI" id="CHEBI:29105"/>
        <label>1</label>
        <note>catalytic</note>
    </ligand>
</feature>
<evidence type="ECO:0000256" key="3">
    <source>
        <dbReference type="ARBA" id="ARBA00022722"/>
    </source>
</evidence>
<dbReference type="RefSeq" id="WP_191710955.1">
    <property type="nucleotide sequence ID" value="NZ_JACSPQ010000060.1"/>
</dbReference>
<reference evidence="10 11" key="1">
    <citation type="submission" date="2020-08" db="EMBL/GenBank/DDBJ databases">
        <title>A Genomic Blueprint of the Chicken Gut Microbiome.</title>
        <authorList>
            <person name="Gilroy R."/>
            <person name="Ravi A."/>
            <person name="Getino M."/>
            <person name="Pursley I."/>
            <person name="Horton D.L."/>
            <person name="Alikhan N.-F."/>
            <person name="Baker D."/>
            <person name="Gharbi K."/>
            <person name="Hall N."/>
            <person name="Watson M."/>
            <person name="Adriaenssens E.M."/>
            <person name="Foster-Nyarko E."/>
            <person name="Jarju S."/>
            <person name="Secka A."/>
            <person name="Antonio M."/>
            <person name="Oren A."/>
            <person name="Chaudhuri R."/>
            <person name="La Ragione R.M."/>
            <person name="Hildebrand F."/>
            <person name="Pallen M.J."/>
        </authorList>
    </citation>
    <scope>NUCLEOTIDE SEQUENCE [LARGE SCALE GENOMIC DNA]</scope>
    <source>
        <strain evidence="10 11">Sa1YUN3</strain>
    </source>
</reference>